<dbReference type="InterPro" id="IPR046172">
    <property type="entry name" value="DUF6174"/>
</dbReference>
<evidence type="ECO:0000313" key="1">
    <source>
        <dbReference type="EMBL" id="PJJ70260.1"/>
    </source>
</evidence>
<dbReference type="Pfam" id="PF19671">
    <property type="entry name" value="DUF6174"/>
    <property type="match status" value="1"/>
</dbReference>
<reference evidence="1 2" key="1">
    <citation type="submission" date="2017-11" db="EMBL/GenBank/DDBJ databases">
        <title>Genomic Encyclopedia of Archaeal and Bacterial Type Strains, Phase II (KMG-II): From Individual Species to Whole Genera.</title>
        <authorList>
            <person name="Goeker M."/>
        </authorList>
    </citation>
    <scope>NUCLEOTIDE SEQUENCE [LARGE SCALE GENOMIC DNA]</scope>
    <source>
        <strain evidence="1 2">DSM 25478</strain>
    </source>
</reference>
<gene>
    <name evidence="1" type="ORF">CLV28_2091</name>
</gene>
<comment type="caution">
    <text evidence="1">The sequence shown here is derived from an EMBL/GenBank/DDBJ whole genome shotgun (WGS) entry which is preliminary data.</text>
</comment>
<name>A0A2M9CEI3_9CELL</name>
<dbReference type="RefSeq" id="WP_100423261.1">
    <property type="nucleotide sequence ID" value="NZ_BOOX01000001.1"/>
</dbReference>
<dbReference type="AlphaFoldDB" id="A0A2M9CEI3"/>
<organism evidence="1 2">
    <name type="scientific">Sediminihabitans luteus</name>
    <dbReference type="NCBI Taxonomy" id="1138585"/>
    <lineage>
        <taxon>Bacteria</taxon>
        <taxon>Bacillati</taxon>
        <taxon>Actinomycetota</taxon>
        <taxon>Actinomycetes</taxon>
        <taxon>Micrococcales</taxon>
        <taxon>Cellulomonadaceae</taxon>
        <taxon>Sediminihabitans</taxon>
    </lineage>
</organism>
<dbReference type="EMBL" id="PGFE01000003">
    <property type="protein sequence ID" value="PJJ70260.1"/>
    <property type="molecule type" value="Genomic_DNA"/>
</dbReference>
<evidence type="ECO:0008006" key="3">
    <source>
        <dbReference type="Google" id="ProtNLM"/>
    </source>
</evidence>
<dbReference type="OrthoDB" id="3296785at2"/>
<sequence>MTRRRTHGRPALPLAGAVVALGLLLGGCAAGDVEAARTAWAAAGVPDYAYVLDAGCGERALYGRFEVTVEDDVVVEVVGPDGSVEPETFTSWGGATIPDLLDRLADDAGHLTAFDADPATGVPTRYELDPLPEAIDDEECATISDFTPAE</sequence>
<evidence type="ECO:0000313" key="2">
    <source>
        <dbReference type="Proteomes" id="UP000231693"/>
    </source>
</evidence>
<keyword evidence="2" id="KW-1185">Reference proteome</keyword>
<protein>
    <recommendedName>
        <fullName evidence="3">Lipoprotein</fullName>
    </recommendedName>
</protein>
<proteinExistence type="predicted"/>
<accession>A0A2M9CEI3</accession>
<dbReference type="Proteomes" id="UP000231693">
    <property type="component" value="Unassembled WGS sequence"/>
</dbReference>
<dbReference type="PROSITE" id="PS51257">
    <property type="entry name" value="PROKAR_LIPOPROTEIN"/>
    <property type="match status" value="1"/>
</dbReference>